<dbReference type="InterPro" id="IPR043740">
    <property type="entry name" value="DUF5685"/>
</dbReference>
<name>A0A842JC96_9ACTN</name>
<keyword evidence="2" id="KW-1185">Reference proteome</keyword>
<dbReference type="RefSeq" id="WP_185904103.1">
    <property type="nucleotide sequence ID" value="NZ_JACMSE010000001.1"/>
</dbReference>
<evidence type="ECO:0000313" key="2">
    <source>
        <dbReference type="Proteomes" id="UP000587396"/>
    </source>
</evidence>
<accession>A0A842JC96</accession>
<comment type="caution">
    <text evidence="1">The sequence shown here is derived from an EMBL/GenBank/DDBJ whole genome shotgun (WGS) entry which is preliminary data.</text>
</comment>
<protein>
    <submittedName>
        <fullName evidence="1">Uncharacterized protein</fullName>
    </submittedName>
</protein>
<reference evidence="1 2" key="1">
    <citation type="submission" date="2020-08" db="EMBL/GenBank/DDBJ databases">
        <authorList>
            <person name="Liu C."/>
            <person name="Sun Q."/>
        </authorList>
    </citation>
    <scope>NUCLEOTIDE SEQUENCE [LARGE SCALE GENOMIC DNA]</scope>
    <source>
        <strain evidence="1 2">N22</strain>
    </source>
</reference>
<dbReference type="Proteomes" id="UP000587396">
    <property type="component" value="Unassembled WGS sequence"/>
</dbReference>
<dbReference type="EMBL" id="JACMSE010000001">
    <property type="protein sequence ID" value="MBC2888121.1"/>
    <property type="molecule type" value="Genomic_DNA"/>
</dbReference>
<sequence>MFGYVMPRMEDLSQEERERYHAAYCGVCRALGERCGQRCRVALTYDMTFLALLLGSLYEPEERRGCKRCAPHPLKPHEYACSECVDYAADMTVVLVYHKCLDDWNDDRSGWARAYAALLEKSYRAVRERHPRTCAAIEEGLADIGRLEQAAAAAESADEAPPPDAAANRFGALLGEVFVYRDDFWADGLRSLGAKLGKLVYVMDAALDMDDDRASGNYNPLVALDARPQDVREDLELLAADAAAAFEKLPLERDARVLRSVLYAGVWQKYRAKEEKLAKQAKEDKEARRG</sequence>
<proteinExistence type="predicted"/>
<dbReference type="AlphaFoldDB" id="A0A842JC96"/>
<gene>
    <name evidence="1" type="ORF">H7313_01975</name>
</gene>
<organism evidence="1 2">
    <name type="scientific">Gordonibacter massiliensis</name>
    <name type="common">ex Traore et al. 2017</name>
    <dbReference type="NCBI Taxonomy" id="1841863"/>
    <lineage>
        <taxon>Bacteria</taxon>
        <taxon>Bacillati</taxon>
        <taxon>Actinomycetota</taxon>
        <taxon>Coriobacteriia</taxon>
        <taxon>Eggerthellales</taxon>
        <taxon>Eggerthellaceae</taxon>
        <taxon>Gordonibacter</taxon>
    </lineage>
</organism>
<dbReference type="Pfam" id="PF18937">
    <property type="entry name" value="DUF5685"/>
    <property type="match status" value="1"/>
</dbReference>
<evidence type="ECO:0000313" key="1">
    <source>
        <dbReference type="EMBL" id="MBC2888121.1"/>
    </source>
</evidence>